<comment type="caution">
    <text evidence="1">The sequence shown here is derived from an EMBL/GenBank/DDBJ whole genome shotgun (WGS) entry which is preliminary data.</text>
</comment>
<name>A0A7D8YHE6_9HELO</name>
<dbReference type="EMBL" id="QGMG01001393">
    <property type="protein sequence ID" value="TVY48572.1"/>
    <property type="molecule type" value="Genomic_DNA"/>
</dbReference>
<evidence type="ECO:0000313" key="2">
    <source>
        <dbReference type="Proteomes" id="UP000481288"/>
    </source>
</evidence>
<protein>
    <submittedName>
        <fullName evidence="1">Uncharacterized protein</fullName>
    </submittedName>
</protein>
<evidence type="ECO:0000313" key="1">
    <source>
        <dbReference type="EMBL" id="TVY48572.1"/>
    </source>
</evidence>
<sequence>MGESILPPNYSAVNQQTKAVSTTIHPSARPQHHLIHYAHFSFLQNIPPSPPRQFPTLRFDSPVEQLWPPLLLPPSPKPSQAPIATCKSFSPLNPPTSISRPVWHKFVYPPFSEVLADQKEETGQVLQGDSKPTIADIDFKDDDGEALLLLLRVAHFKFADIPSKLSFERLLNVAILCDEYDCVNLVRPWLSKWFAYKDVTEDSVAPEEGHEDYLFIAWVFGRQEIFNKLAKKLLLEVEIAQGKRLECLTSSKAKLSQLIPQGLADNFLKIRRETITKLLEVYSRIPYEFEDKKCLQGKEECNIMMYGTVMLALMELGAFHKKGEAHNYLGSINVLSLPFRGIYDRKHIITGHLACDGFILGLRRKVWQIMRDIPDPVLPLHREHFTDEPLCLID</sequence>
<proteinExistence type="predicted"/>
<dbReference type="Proteomes" id="UP000481288">
    <property type="component" value="Unassembled WGS sequence"/>
</dbReference>
<dbReference type="OrthoDB" id="5275938at2759"/>
<keyword evidence="2" id="KW-1185">Reference proteome</keyword>
<gene>
    <name evidence="1" type="ORF">LCER1_G008236</name>
</gene>
<organism evidence="1 2">
    <name type="scientific">Lachnellula cervina</name>
    <dbReference type="NCBI Taxonomy" id="1316786"/>
    <lineage>
        <taxon>Eukaryota</taxon>
        <taxon>Fungi</taxon>
        <taxon>Dikarya</taxon>
        <taxon>Ascomycota</taxon>
        <taxon>Pezizomycotina</taxon>
        <taxon>Leotiomycetes</taxon>
        <taxon>Helotiales</taxon>
        <taxon>Lachnaceae</taxon>
        <taxon>Lachnellula</taxon>
    </lineage>
</organism>
<accession>A0A7D8YHE6</accession>
<reference evidence="1 2" key="1">
    <citation type="submission" date="2018-05" db="EMBL/GenBank/DDBJ databases">
        <title>Whole genome sequencing for identification of molecular markers to develop diagnostic detection tools for the regulated plant pathogen Lachnellula willkommii.</title>
        <authorList>
            <person name="Giroux E."/>
            <person name="Bilodeau G."/>
        </authorList>
    </citation>
    <scope>NUCLEOTIDE SEQUENCE [LARGE SCALE GENOMIC DNA]</scope>
    <source>
        <strain evidence="1 2">CBS 625.97</strain>
    </source>
</reference>
<dbReference type="AlphaFoldDB" id="A0A7D8YHE6"/>